<dbReference type="AlphaFoldDB" id="A0AAI8LA45"/>
<sequence length="80" mass="8346">MPVVSPEPPRQMVQRGPRAATSHSSHYIKGSPNTRRGLHGPRQRDAGSHGIEGEPVEAVESLTGDAVTTVPVAVGDAVAQ</sequence>
<evidence type="ECO:0000313" key="2">
    <source>
        <dbReference type="EMBL" id="AYC44066.1"/>
    </source>
</evidence>
<dbReference type="KEGG" id="sge:DWG14_08374"/>
<dbReference type="RefSeq" id="WP_388207899.1">
    <property type="nucleotide sequence ID" value="NZ_JBIAXA010000003.1"/>
</dbReference>
<evidence type="ECO:0000256" key="1">
    <source>
        <dbReference type="SAM" id="MobiDB-lite"/>
    </source>
</evidence>
<organism evidence="2 3">
    <name type="scientific">Streptomyces griseorubiginosus</name>
    <dbReference type="NCBI Taxonomy" id="67304"/>
    <lineage>
        <taxon>Bacteria</taxon>
        <taxon>Bacillati</taxon>
        <taxon>Actinomycetota</taxon>
        <taxon>Actinomycetes</taxon>
        <taxon>Kitasatosporales</taxon>
        <taxon>Streptomycetaceae</taxon>
        <taxon>Streptomyces</taxon>
    </lineage>
</organism>
<evidence type="ECO:0000313" key="3">
    <source>
        <dbReference type="Proteomes" id="UP000265765"/>
    </source>
</evidence>
<dbReference type="EMBL" id="CP032427">
    <property type="protein sequence ID" value="AYC44066.1"/>
    <property type="molecule type" value="Genomic_DNA"/>
</dbReference>
<protein>
    <submittedName>
        <fullName evidence="2">Uncharacterized protein</fullName>
    </submittedName>
</protein>
<proteinExistence type="predicted"/>
<reference evidence="2 3" key="1">
    <citation type="submission" date="2018-09" db="EMBL/GenBank/DDBJ databases">
        <title>Production of Trimethoprim by Streptomyces sp. 3E-1.</title>
        <authorList>
            <person name="Kang H.J."/>
            <person name="Kim S.B."/>
        </authorList>
    </citation>
    <scope>NUCLEOTIDE SEQUENCE [LARGE SCALE GENOMIC DNA]</scope>
    <source>
        <strain evidence="2 3">3E-1</strain>
    </source>
</reference>
<gene>
    <name evidence="2" type="ORF">DWG14_08374</name>
</gene>
<name>A0AAI8LA45_9ACTN</name>
<feature type="region of interest" description="Disordered" evidence="1">
    <location>
        <begin position="1"/>
        <end position="53"/>
    </location>
</feature>
<dbReference type="Proteomes" id="UP000265765">
    <property type="component" value="Chromosome"/>
</dbReference>
<accession>A0AAI8LA45</accession>